<dbReference type="EMBL" id="SAYU02000011">
    <property type="protein sequence ID" value="NHA67455.1"/>
    <property type="molecule type" value="Genomic_DNA"/>
</dbReference>
<dbReference type="Gene3D" id="3.30.530.20">
    <property type="match status" value="1"/>
</dbReference>
<gene>
    <name evidence="1" type="ORF">EPD83_005185</name>
</gene>
<evidence type="ECO:0000313" key="1">
    <source>
        <dbReference type="EMBL" id="NHA67455.1"/>
    </source>
</evidence>
<evidence type="ECO:0008006" key="3">
    <source>
        <dbReference type="Google" id="ProtNLM"/>
    </source>
</evidence>
<dbReference type="AlphaFoldDB" id="A0A8T6R3V4"/>
<reference evidence="1" key="1">
    <citation type="submission" date="2020-03" db="EMBL/GenBank/DDBJ databases">
        <title>Phycicoccus flavus sp. nov., a novel endophytic actinobacterium isolated from branch of Kandelia candel.</title>
        <authorList>
            <person name="Tuo L."/>
        </authorList>
    </citation>
    <scope>NUCLEOTIDE SEQUENCE</scope>
    <source>
        <strain evidence="1">CMS6Z-2</strain>
    </source>
</reference>
<proteinExistence type="predicted"/>
<evidence type="ECO:0000313" key="2">
    <source>
        <dbReference type="Proteomes" id="UP000287866"/>
    </source>
</evidence>
<dbReference type="SUPFAM" id="SSF55961">
    <property type="entry name" value="Bet v1-like"/>
    <property type="match status" value="1"/>
</dbReference>
<organism evidence="1 2">
    <name type="scientific">Phycicoccus flavus</name>
    <dbReference type="NCBI Taxonomy" id="2502783"/>
    <lineage>
        <taxon>Bacteria</taxon>
        <taxon>Bacillati</taxon>
        <taxon>Actinomycetota</taxon>
        <taxon>Actinomycetes</taxon>
        <taxon>Micrococcales</taxon>
        <taxon>Intrasporangiaceae</taxon>
        <taxon>Phycicoccus</taxon>
    </lineage>
</organism>
<name>A0A8T6R3V4_9MICO</name>
<dbReference type="Pfam" id="PF10604">
    <property type="entry name" value="Polyketide_cyc2"/>
    <property type="match status" value="1"/>
</dbReference>
<comment type="caution">
    <text evidence="1">The sequence shown here is derived from an EMBL/GenBank/DDBJ whole genome shotgun (WGS) entry which is preliminary data.</text>
</comment>
<dbReference type="RefSeq" id="WP_165566294.1">
    <property type="nucleotide sequence ID" value="NZ_SAYU02000011.1"/>
</dbReference>
<keyword evidence="2" id="KW-1185">Reference proteome</keyword>
<sequence length="158" mass="17167">MTTFTTSTRSSATVTASPEAVWSAITDPDTVARLTPFLARVTERGEHWVWEMTKVPVLGTSASFTFTERMTFVEHERMEFTHDPAAADGDEIAGVEGWYDLAPSTDGTRLETSMAISVDLPFPRVARSGVEAGMKGVVALMGQRFSQNLLTHLGARAA</sequence>
<dbReference type="InterPro" id="IPR023393">
    <property type="entry name" value="START-like_dom_sf"/>
</dbReference>
<dbReference type="Proteomes" id="UP000287866">
    <property type="component" value="Unassembled WGS sequence"/>
</dbReference>
<dbReference type="InterPro" id="IPR019587">
    <property type="entry name" value="Polyketide_cyclase/dehydratase"/>
</dbReference>
<accession>A0A8T6R3V4</accession>
<protein>
    <recommendedName>
        <fullName evidence="3">Carbon monoxide dehydrogenase subunit G</fullName>
    </recommendedName>
</protein>